<evidence type="ECO:0000313" key="6">
    <source>
        <dbReference type="EMBL" id="MDZ5757360.1"/>
    </source>
</evidence>
<evidence type="ECO:0000256" key="3">
    <source>
        <dbReference type="ARBA" id="ARBA00023163"/>
    </source>
</evidence>
<proteinExistence type="predicted"/>
<dbReference type="InterPro" id="IPR035472">
    <property type="entry name" value="RpiR-like_SIS"/>
</dbReference>
<keyword evidence="2" id="KW-0238">DNA-binding</keyword>
<dbReference type="RefSeq" id="WP_201729935.1">
    <property type="nucleotide sequence ID" value="NZ_CAJGUR010000001.1"/>
</dbReference>
<gene>
    <name evidence="6" type="ORF">RAK27_01655</name>
</gene>
<dbReference type="Pfam" id="PF01380">
    <property type="entry name" value="SIS"/>
    <property type="match status" value="1"/>
</dbReference>
<protein>
    <submittedName>
        <fullName evidence="6">MurR/RpiR family transcriptional regulator</fullName>
    </submittedName>
</protein>
<keyword evidence="3" id="KW-0804">Transcription</keyword>
<feature type="domain" description="SIS" evidence="5">
    <location>
        <begin position="118"/>
        <end position="260"/>
    </location>
</feature>
<dbReference type="SUPFAM" id="SSF53697">
    <property type="entry name" value="SIS domain"/>
    <property type="match status" value="1"/>
</dbReference>
<evidence type="ECO:0000259" key="5">
    <source>
        <dbReference type="PROSITE" id="PS51464"/>
    </source>
</evidence>
<evidence type="ECO:0000259" key="4">
    <source>
        <dbReference type="PROSITE" id="PS51071"/>
    </source>
</evidence>
<organism evidence="6 7">
    <name type="scientific">Carnobacterium maltaromaticum</name>
    <name type="common">Carnobacterium piscicola</name>
    <dbReference type="NCBI Taxonomy" id="2751"/>
    <lineage>
        <taxon>Bacteria</taxon>
        <taxon>Bacillati</taxon>
        <taxon>Bacillota</taxon>
        <taxon>Bacilli</taxon>
        <taxon>Lactobacillales</taxon>
        <taxon>Carnobacteriaceae</taxon>
        <taxon>Carnobacterium</taxon>
    </lineage>
</organism>
<dbReference type="PANTHER" id="PTHR30514">
    <property type="entry name" value="GLUCOKINASE"/>
    <property type="match status" value="1"/>
</dbReference>
<dbReference type="InterPro" id="IPR000281">
    <property type="entry name" value="HTH_RpiR"/>
</dbReference>
<evidence type="ECO:0000256" key="2">
    <source>
        <dbReference type="ARBA" id="ARBA00023125"/>
    </source>
</evidence>
<dbReference type="Pfam" id="PF01418">
    <property type="entry name" value="HTH_6"/>
    <property type="match status" value="1"/>
</dbReference>
<accession>A0AAW9JYE2</accession>
<evidence type="ECO:0000313" key="7">
    <source>
        <dbReference type="Proteomes" id="UP001290462"/>
    </source>
</evidence>
<dbReference type="InterPro" id="IPR001347">
    <property type="entry name" value="SIS_dom"/>
</dbReference>
<dbReference type="GO" id="GO:0097367">
    <property type="term" value="F:carbohydrate derivative binding"/>
    <property type="evidence" value="ECO:0007669"/>
    <property type="project" value="InterPro"/>
</dbReference>
<dbReference type="Proteomes" id="UP001290462">
    <property type="component" value="Unassembled WGS sequence"/>
</dbReference>
<reference evidence="6" key="1">
    <citation type="submission" date="2023-08" db="EMBL/GenBank/DDBJ databases">
        <title>Genomic characterization of piscicolin 126 produced by Carnobacterium maltaromaticum CM22 strain isolated from salmon (Salmo salar).</title>
        <authorList>
            <person name="Gonzalez-Gragera E."/>
            <person name="Garcia-Lopez J.D."/>
            <person name="Teso-Perez C."/>
            <person name="Gimenez-Hernandez I."/>
            <person name="Peralta-Sanchez J.M."/>
            <person name="Valdivia E."/>
            <person name="Montalban-Lopez M."/>
            <person name="Martin-Platero A.M."/>
            <person name="Banos A."/>
            <person name="Martinez-Bueno M."/>
        </authorList>
    </citation>
    <scope>NUCLEOTIDE SEQUENCE</scope>
    <source>
        <strain evidence="6">CM22</strain>
    </source>
</reference>
<name>A0AAW9JYE2_CARML</name>
<dbReference type="Gene3D" id="1.10.10.10">
    <property type="entry name" value="Winged helix-like DNA-binding domain superfamily/Winged helix DNA-binding domain"/>
    <property type="match status" value="1"/>
</dbReference>
<dbReference type="InterPro" id="IPR009057">
    <property type="entry name" value="Homeodomain-like_sf"/>
</dbReference>
<dbReference type="PROSITE" id="PS51464">
    <property type="entry name" value="SIS"/>
    <property type="match status" value="1"/>
</dbReference>
<dbReference type="PANTHER" id="PTHR30514:SF21">
    <property type="entry name" value="RPIR-FAMILY TRANSCRIPTIONAL REGULATOR"/>
    <property type="match status" value="1"/>
</dbReference>
<dbReference type="GO" id="GO:0003700">
    <property type="term" value="F:DNA-binding transcription factor activity"/>
    <property type="evidence" value="ECO:0007669"/>
    <property type="project" value="InterPro"/>
</dbReference>
<dbReference type="Gene3D" id="3.40.50.10490">
    <property type="entry name" value="Glucose-6-phosphate isomerase like protein, domain 1"/>
    <property type="match status" value="1"/>
</dbReference>
<feature type="domain" description="HTH rpiR-type" evidence="4">
    <location>
        <begin position="3"/>
        <end position="79"/>
    </location>
</feature>
<dbReference type="EMBL" id="JAVBVO010000001">
    <property type="protein sequence ID" value="MDZ5757360.1"/>
    <property type="molecule type" value="Genomic_DNA"/>
</dbReference>
<dbReference type="SUPFAM" id="SSF46689">
    <property type="entry name" value="Homeodomain-like"/>
    <property type="match status" value="1"/>
</dbReference>
<dbReference type="InterPro" id="IPR047640">
    <property type="entry name" value="RpiR-like"/>
</dbReference>
<dbReference type="InterPro" id="IPR046348">
    <property type="entry name" value="SIS_dom_sf"/>
</dbReference>
<evidence type="ECO:0000256" key="1">
    <source>
        <dbReference type="ARBA" id="ARBA00023015"/>
    </source>
</evidence>
<comment type="caution">
    <text evidence="6">The sequence shown here is derived from an EMBL/GenBank/DDBJ whole genome shotgun (WGS) entry which is preliminary data.</text>
</comment>
<keyword evidence="1" id="KW-0805">Transcription regulation</keyword>
<dbReference type="GO" id="GO:1901135">
    <property type="term" value="P:carbohydrate derivative metabolic process"/>
    <property type="evidence" value="ECO:0007669"/>
    <property type="project" value="InterPro"/>
</dbReference>
<sequence length="260" mass="29297">MSEFFTQKYQKSGVHLSSSEKYVLTYIENNLAKIPAISIVKLSEEANVSTATIVRAMKKIGYDGFTSFKHHLKDAEEQNPTFAIMEQVDKKIQEAIIKNEQEVTRTIQLLDSGTIEDALQKIKAASKISIFARGFSELIAKEMAIKFQLMGKHCDLHDDPNIIRSISKKIKSTEIVIFISLSGETPELIEAAKNCQKQNVSTITFTANQDGPLIKLSELIFVGYKSAISYFPDYEVRSRLPLQVMTRILLDSYASRFVSD</sequence>
<dbReference type="GO" id="GO:0003677">
    <property type="term" value="F:DNA binding"/>
    <property type="evidence" value="ECO:0007669"/>
    <property type="project" value="UniProtKB-KW"/>
</dbReference>
<dbReference type="PROSITE" id="PS51071">
    <property type="entry name" value="HTH_RPIR"/>
    <property type="match status" value="1"/>
</dbReference>
<dbReference type="CDD" id="cd05013">
    <property type="entry name" value="SIS_RpiR"/>
    <property type="match status" value="1"/>
</dbReference>
<dbReference type="AlphaFoldDB" id="A0AAW9JYE2"/>
<dbReference type="InterPro" id="IPR036388">
    <property type="entry name" value="WH-like_DNA-bd_sf"/>
</dbReference>